<evidence type="ECO:0000313" key="1">
    <source>
        <dbReference type="EMBL" id="KWZ80690.1"/>
    </source>
</evidence>
<organism evidence="1 2">
    <name type="scientific">Bifidobacterium bifidum</name>
    <dbReference type="NCBI Taxonomy" id="1681"/>
    <lineage>
        <taxon>Bacteria</taxon>
        <taxon>Bacillati</taxon>
        <taxon>Actinomycetota</taxon>
        <taxon>Actinomycetes</taxon>
        <taxon>Bifidobacteriales</taxon>
        <taxon>Bifidobacteriaceae</taxon>
        <taxon>Bifidobacterium</taxon>
    </lineage>
</organism>
<evidence type="ECO:0000313" key="2">
    <source>
        <dbReference type="Proteomes" id="UP000070092"/>
    </source>
</evidence>
<dbReference type="EMBL" id="LRPO01000042">
    <property type="protein sequence ID" value="KWZ80690.1"/>
    <property type="molecule type" value="Genomic_DNA"/>
</dbReference>
<reference evidence="1 2" key="1">
    <citation type="submission" date="2016-01" db="EMBL/GenBank/DDBJ databases">
        <authorList>
            <person name="Oliw E.H."/>
        </authorList>
    </citation>
    <scope>NUCLEOTIDE SEQUENCE [LARGE SCALE GENOMIC DNA]</scope>
    <source>
        <strain evidence="1 2">MJR8628B</strain>
    </source>
</reference>
<protein>
    <submittedName>
        <fullName evidence="1">Uncharacterized protein</fullName>
    </submittedName>
</protein>
<sequence length="44" mass="4896">MADAPPVNPPPRALVDVCGYGRSTPKAYFVRRALRKGRIRSINQ</sequence>
<dbReference type="Proteomes" id="UP000070092">
    <property type="component" value="Unassembled WGS sequence"/>
</dbReference>
<comment type="caution">
    <text evidence="1">The sequence shown here is derived from an EMBL/GenBank/DDBJ whole genome shotgun (WGS) entry which is preliminary data.</text>
</comment>
<accession>A0A133KMJ3</accession>
<gene>
    <name evidence="1" type="ORF">HMPREF3196_01541</name>
</gene>
<dbReference type="AlphaFoldDB" id="A0A133KMJ3"/>
<name>A0A133KMJ3_BIFBI</name>
<proteinExistence type="predicted"/>